<dbReference type="FunFam" id="3.30.70.270:FF:000063">
    <property type="entry name" value="Zinc knuckle domaincontaining protein"/>
    <property type="match status" value="1"/>
</dbReference>
<dbReference type="PROSITE" id="PS50994">
    <property type="entry name" value="INTEGRASE"/>
    <property type="match status" value="1"/>
</dbReference>
<dbReference type="InterPro" id="IPR000477">
    <property type="entry name" value="RT_dom"/>
</dbReference>
<dbReference type="PROSITE" id="PS50879">
    <property type="entry name" value="RNASE_H_1"/>
    <property type="match status" value="1"/>
</dbReference>
<dbReference type="Pfam" id="PF00078">
    <property type="entry name" value="RVT_1"/>
    <property type="match status" value="1"/>
</dbReference>
<dbReference type="SUPFAM" id="SSF53098">
    <property type="entry name" value="Ribonuclease H-like"/>
    <property type="match status" value="2"/>
</dbReference>
<feature type="domain" description="Reverse transcriptase" evidence="3">
    <location>
        <begin position="716"/>
        <end position="895"/>
    </location>
</feature>
<dbReference type="InterPro" id="IPR041588">
    <property type="entry name" value="Integrase_H2C2"/>
</dbReference>
<evidence type="ECO:0000313" key="7">
    <source>
        <dbReference type="RefSeq" id="XP_011013314.1"/>
    </source>
</evidence>
<gene>
    <name evidence="7" type="primary">LOC105117363</name>
</gene>
<dbReference type="Proteomes" id="UP000694918">
    <property type="component" value="Unplaced"/>
</dbReference>
<keyword evidence="1" id="KW-0233">DNA recombination</keyword>
<evidence type="ECO:0000259" key="4">
    <source>
        <dbReference type="PROSITE" id="PS50879"/>
    </source>
</evidence>
<dbReference type="GeneID" id="105117363"/>
<dbReference type="GO" id="GO:0006310">
    <property type="term" value="P:DNA recombination"/>
    <property type="evidence" value="ECO:0007669"/>
    <property type="project" value="UniProtKB-KW"/>
</dbReference>
<protein>
    <submittedName>
        <fullName evidence="7">Uncharacterized protein LOC105117363</fullName>
    </submittedName>
</protein>
<dbReference type="PROSITE" id="PS50878">
    <property type="entry name" value="RT_POL"/>
    <property type="match status" value="1"/>
</dbReference>
<dbReference type="Gene3D" id="3.10.10.10">
    <property type="entry name" value="HIV Type 1 Reverse Transcriptase, subunit A, domain 1"/>
    <property type="match status" value="1"/>
</dbReference>
<dbReference type="Pfam" id="PF17919">
    <property type="entry name" value="RT_RNaseH_2"/>
    <property type="match status" value="1"/>
</dbReference>
<dbReference type="PANTHER" id="PTHR48475:SF1">
    <property type="entry name" value="RNASE H TYPE-1 DOMAIN-CONTAINING PROTEIN"/>
    <property type="match status" value="1"/>
</dbReference>
<dbReference type="InterPro" id="IPR021109">
    <property type="entry name" value="Peptidase_aspartic_dom_sf"/>
</dbReference>
<sequence length="1712" mass="196428">MARLCEMLVQSGHLEKPSEHCMRKNDFCPFHKKKGHHIDECIEFHQKVVRMLTLGELRIEAAIDNEEIEMIENQGKCRVQSTANGLSKLVLTKPSYANKVDYRAIPGDYGYTSNVETPLSLFQTEISGLTRSGRCFTPEELEKQRKAKGKEVLDLNKDFEVNKPVTEEETNEFLKLMKHSEYCIVDQLKKTPAKISIMSLILSSEPHRNALQKVLNEAYVPQDIEQKTMEHLVGRIHAANYLYFTEDELDVEGTGHNKPLYVTVRCKDCLIGKVLIDNGSALNVLPRHILDEMPIDPSHMQPSVMMARAYDGSPRKVIGTIEVELAVGPQVFLVTLQVMDIHPSYNILLGRPWIHSAGAVPSSLHQCLKYIANGVLVTVKAEETISMVRNVAVPFIEAEDCKDENLHAFEVVNTEWVPENTVVRKPEISEATKMAAKSFLKHKIPFPYDIEKGKCELIDIIKLKTTEQRFGLGYKPKKEDYKRAAGARREKRMARIEGRKPEEESLAIPPIRISFPKAAYVMQPNKGHENLLQKLSSININCLEEDQVEDVAEKFESGRKDEELPNPESGSSTTTPTLYIENEWPNFKEYIVAVEDEEWEKKNIGEFTKLIEQHEQAWRPAKEELETINIGNEEIKRELKIGTLITSEEKEELIALLRDYVDVFAWSYEDMPGLDTDIVVHRIPLMDGCKPIKQKLRRTHPEVLIKVKAEIEKQWNAGFLEVVKYPQWVSNIVVVPKKEGKIRVCVDFRDLNRASPKDNFPLPHIDMLVDNAARSSTYSFMDGFSGYNQIKMAQEDKEKTTFVTPWGTFCYKVMPFGLKNAGATYQRAMVTLFHDMMHKEIEVYVDDMIAKSREGENHVQILKKLFERLRKYKLRLNPAKCSFGVKSGKLLGFVVSDKGIEVDPDKVKAIQSMPPPKAEKDVRSFLGRLNYIARFISQLTTTCDPIFHLLRKKNPGIWNEECEEAFEKIKQYLLNPPLLVPPVPERPLILYLTITETAMGCVLGQHDETGRKERAIYYLSKKFTEYESRYTVIEKLCCALTWAAKRLRQYMLYHTTWLISKLDPLRYICEKPYLSSRIARWQVLLAEYDIVYMTRKAVKGSIIADHLADHAMEDYESLDFDFPDEDVLAIEEEKSDWWIMYFDGAVNVCGNGAGAVIISPDKKQYPVLVKLQFGCTNNTAEYEACILGLEAALELNIRKIDVYGDSMLIICQVKGEWQTKEEKLRPYQEYLSKLAEEFEEIEFTHLGREGNQFADALATLASMAKIDFGHKVQPVHINIRNNPAHCCSVEREVDGNPWYYDIKNFIRNQAYPMGASKIDKKTLRRLAINFYLDGEILYKKSFDGTLLRCLDEFEAKSALREVHEGICSTHANGHVMARKMQRAGYFWMTLEKDCIDYVRKCHKCQVYSDKINAPPAPLFNLTSPWPFAMWGIDVIGPVNPKASNGHRFILVAIDYFTKWVEAGSFAHVTQKVVKKFIERDLICRYGPPEKIITDNAQNFNGKMIIELCAKWKIKHSNSSPYRPKMNGAVEAANKNIKKIIQKMVVTYKDWHEMLPFALHAYCTAVRTSTGATPYMLVYGMEAVMPLEVEIPSLRVLVDSELEEVEWAKVRYEQLNLISEKRIAAIYHHQLYQRRMVKSYNKKVRPRGFHEGDLVLKKIVPLPGEDRSKWAPNYEGPYVVKKAFSGGALLLSRMDGEDLVRPVNSDSVRKYYA</sequence>
<dbReference type="Gene3D" id="3.30.420.10">
    <property type="entry name" value="Ribonuclease H-like superfamily/Ribonuclease H"/>
    <property type="match status" value="2"/>
</dbReference>
<dbReference type="PANTHER" id="PTHR48475">
    <property type="entry name" value="RIBONUCLEASE H"/>
    <property type="match status" value="1"/>
</dbReference>
<evidence type="ECO:0000313" key="6">
    <source>
        <dbReference type="Proteomes" id="UP000694918"/>
    </source>
</evidence>
<organism evidence="6 7">
    <name type="scientific">Populus euphratica</name>
    <name type="common">Euphrates poplar</name>
    <dbReference type="NCBI Taxonomy" id="75702"/>
    <lineage>
        <taxon>Eukaryota</taxon>
        <taxon>Viridiplantae</taxon>
        <taxon>Streptophyta</taxon>
        <taxon>Embryophyta</taxon>
        <taxon>Tracheophyta</taxon>
        <taxon>Spermatophyta</taxon>
        <taxon>Magnoliopsida</taxon>
        <taxon>eudicotyledons</taxon>
        <taxon>Gunneridae</taxon>
        <taxon>Pentapetalae</taxon>
        <taxon>rosids</taxon>
        <taxon>fabids</taxon>
        <taxon>Malpighiales</taxon>
        <taxon>Salicaceae</taxon>
        <taxon>Saliceae</taxon>
        <taxon>Populus</taxon>
    </lineage>
</organism>
<evidence type="ECO:0000256" key="2">
    <source>
        <dbReference type="SAM" id="MobiDB-lite"/>
    </source>
</evidence>
<evidence type="ECO:0000259" key="3">
    <source>
        <dbReference type="PROSITE" id="PS50878"/>
    </source>
</evidence>
<dbReference type="Gene3D" id="3.30.70.270">
    <property type="match status" value="2"/>
</dbReference>
<dbReference type="GO" id="GO:0003964">
    <property type="term" value="F:RNA-directed DNA polymerase activity"/>
    <property type="evidence" value="ECO:0007669"/>
    <property type="project" value="UniProtKB-KW"/>
</dbReference>
<dbReference type="GO" id="GO:0003676">
    <property type="term" value="F:nucleic acid binding"/>
    <property type="evidence" value="ECO:0007669"/>
    <property type="project" value="InterPro"/>
</dbReference>
<keyword evidence="6" id="KW-1185">Reference proteome</keyword>
<feature type="compositionally biased region" description="Basic and acidic residues" evidence="2">
    <location>
        <begin position="552"/>
        <end position="563"/>
    </location>
</feature>
<name>A0AAJ6TM14_POPEU</name>
<dbReference type="CDD" id="cd00303">
    <property type="entry name" value="retropepsin_like"/>
    <property type="match status" value="1"/>
</dbReference>
<dbReference type="Gene3D" id="2.40.70.10">
    <property type="entry name" value="Acid Proteases"/>
    <property type="match status" value="1"/>
</dbReference>
<dbReference type="SUPFAM" id="SSF50630">
    <property type="entry name" value="Acid proteases"/>
    <property type="match status" value="1"/>
</dbReference>
<evidence type="ECO:0000256" key="1">
    <source>
        <dbReference type="ARBA" id="ARBA00023172"/>
    </source>
</evidence>
<dbReference type="CDD" id="cd09274">
    <property type="entry name" value="RNase_HI_RT_Ty3"/>
    <property type="match status" value="1"/>
</dbReference>
<dbReference type="InterPro" id="IPR001584">
    <property type="entry name" value="Integrase_cat-core"/>
</dbReference>
<dbReference type="InterPro" id="IPR036397">
    <property type="entry name" value="RNaseH_sf"/>
</dbReference>
<dbReference type="RefSeq" id="XP_011013314.1">
    <property type="nucleotide sequence ID" value="XM_011015012.1"/>
</dbReference>
<dbReference type="CDD" id="cd09279">
    <property type="entry name" value="RNase_HI_like"/>
    <property type="match status" value="1"/>
</dbReference>
<dbReference type="InterPro" id="IPR012337">
    <property type="entry name" value="RNaseH-like_sf"/>
</dbReference>
<dbReference type="Pfam" id="PF17921">
    <property type="entry name" value="Integrase_H2C2"/>
    <property type="match status" value="1"/>
</dbReference>
<reference evidence="7" key="1">
    <citation type="submission" date="2025-08" db="UniProtKB">
        <authorList>
            <consortium name="RefSeq"/>
        </authorList>
    </citation>
    <scope>IDENTIFICATION</scope>
</reference>
<dbReference type="InterPro" id="IPR041577">
    <property type="entry name" value="RT_RNaseH_2"/>
</dbReference>
<accession>A0AAJ6TM14</accession>
<feature type="region of interest" description="Disordered" evidence="2">
    <location>
        <begin position="552"/>
        <end position="577"/>
    </location>
</feature>
<dbReference type="Pfam" id="PF13456">
    <property type="entry name" value="RVT_3"/>
    <property type="match status" value="1"/>
</dbReference>
<feature type="domain" description="Integrase catalytic" evidence="5">
    <location>
        <begin position="1422"/>
        <end position="1581"/>
    </location>
</feature>
<dbReference type="GO" id="GO:0004523">
    <property type="term" value="F:RNA-DNA hybrid ribonuclease activity"/>
    <property type="evidence" value="ECO:0007669"/>
    <property type="project" value="InterPro"/>
</dbReference>
<feature type="compositionally biased region" description="Polar residues" evidence="2">
    <location>
        <begin position="568"/>
        <end position="577"/>
    </location>
</feature>
<dbReference type="Gene3D" id="1.10.340.70">
    <property type="match status" value="1"/>
</dbReference>
<dbReference type="Pfam" id="PF00665">
    <property type="entry name" value="rve"/>
    <property type="match status" value="1"/>
</dbReference>
<evidence type="ECO:0000259" key="5">
    <source>
        <dbReference type="PROSITE" id="PS50994"/>
    </source>
</evidence>
<dbReference type="GO" id="GO:0015074">
    <property type="term" value="P:DNA integration"/>
    <property type="evidence" value="ECO:0007669"/>
    <property type="project" value="InterPro"/>
</dbReference>
<dbReference type="SUPFAM" id="SSF56672">
    <property type="entry name" value="DNA/RNA polymerases"/>
    <property type="match status" value="1"/>
</dbReference>
<dbReference type="InterPro" id="IPR043502">
    <property type="entry name" value="DNA/RNA_pol_sf"/>
</dbReference>
<dbReference type="InterPro" id="IPR043128">
    <property type="entry name" value="Rev_trsase/Diguanyl_cyclase"/>
</dbReference>
<dbReference type="InterPro" id="IPR002156">
    <property type="entry name" value="RNaseH_domain"/>
</dbReference>
<proteinExistence type="predicted"/>
<feature type="domain" description="RNase H type-1" evidence="4">
    <location>
        <begin position="1134"/>
        <end position="1263"/>
    </location>
</feature>
<dbReference type="CDD" id="cd01647">
    <property type="entry name" value="RT_LTR"/>
    <property type="match status" value="1"/>
</dbReference>
<dbReference type="KEGG" id="peu:105117363"/>